<dbReference type="GO" id="GO:0016705">
    <property type="term" value="F:oxidoreductase activity, acting on paired donors, with incorporation or reduction of molecular oxygen"/>
    <property type="evidence" value="ECO:0007669"/>
    <property type="project" value="InterPro"/>
</dbReference>
<proteinExistence type="inferred from homology"/>
<comment type="cofactor">
    <cofactor evidence="1 9">
        <name>heme</name>
        <dbReference type="ChEBI" id="CHEBI:30413"/>
    </cofactor>
</comment>
<name>A0A059BNN2_EUCGR</name>
<evidence type="ECO:0000256" key="6">
    <source>
        <dbReference type="ARBA" id="ARBA00022989"/>
    </source>
</evidence>
<evidence type="ECO:0000256" key="7">
    <source>
        <dbReference type="ARBA" id="ARBA00023002"/>
    </source>
</evidence>
<dbReference type="GO" id="GO:0020037">
    <property type="term" value="F:heme binding"/>
    <property type="evidence" value="ECO:0007669"/>
    <property type="project" value="InterPro"/>
</dbReference>
<evidence type="ECO:0000313" key="11">
    <source>
        <dbReference type="EMBL" id="KCW67713.1"/>
    </source>
</evidence>
<evidence type="ECO:0000256" key="10">
    <source>
        <dbReference type="RuleBase" id="RU000461"/>
    </source>
</evidence>
<evidence type="ECO:0008006" key="12">
    <source>
        <dbReference type="Google" id="ProtNLM"/>
    </source>
</evidence>
<evidence type="ECO:0000256" key="9">
    <source>
        <dbReference type="PIRSR" id="PIRSR602401-1"/>
    </source>
</evidence>
<dbReference type="Pfam" id="PF00067">
    <property type="entry name" value="p450"/>
    <property type="match status" value="1"/>
</dbReference>
<evidence type="ECO:0000256" key="1">
    <source>
        <dbReference type="ARBA" id="ARBA00001971"/>
    </source>
</evidence>
<dbReference type="PRINTS" id="PR00385">
    <property type="entry name" value="P450"/>
</dbReference>
<feature type="binding site" description="axial binding residue" evidence="9">
    <location>
        <position position="426"/>
    </location>
    <ligand>
        <name>heme</name>
        <dbReference type="ChEBI" id="CHEBI:30413"/>
    </ligand>
    <ligandPart>
        <name>Fe</name>
        <dbReference type="ChEBI" id="CHEBI:18248"/>
    </ligandPart>
</feature>
<sequence length="479" mass="53853">MEFLLLVSLSSVLALSLIFLLFKHTLSSGPKLPPGSFGWPILGETVEFLFGNPDKFVGDRMRKYSSTVFKTKILGEKVAVFCGPAGNKFIFSNEQKLVTEWRPHSMQKLMRSYEANSPPPPSANPNESKTKVLRQPGFLKPEALCRFMEQMDSTAQQHMKLHWEGQSKVLVFPLSKNFTLSLASKFFLGLNEHDRITRLANEFDDVSLGLHSIPWKFPGTIFYNASRGAVAIRKALLSVIREKKEALASGARSQDILTYMVAAADPATGRMMPETEIADKMMGLLTAGYSTVAIAITFLMKFVGERPDIYEKILAEQLAIKKSKNPGETLAWEDIQKMKYSWNVTSEVLRLTPPLQGTFREAMTDITYEGYTIPKGWKIYWTVSSTNNDPTYFPNPATFDPTRYEEGNAALPPYTYVPFGGGPRLCPGKEYARLVVLTFLHNTVNRFKWELVDPKEKIIVDMMPTPSKGLPVRLIPHSA</sequence>
<dbReference type="InterPro" id="IPR036396">
    <property type="entry name" value="Cyt_P450_sf"/>
</dbReference>
<keyword evidence="8 9" id="KW-0408">Iron</keyword>
<dbReference type="PANTHER" id="PTHR24286">
    <property type="entry name" value="CYTOCHROME P450 26"/>
    <property type="match status" value="1"/>
</dbReference>
<dbReference type="OMA" id="APYTWIP"/>
<evidence type="ECO:0000256" key="5">
    <source>
        <dbReference type="ARBA" id="ARBA00022723"/>
    </source>
</evidence>
<evidence type="ECO:0000256" key="2">
    <source>
        <dbReference type="ARBA" id="ARBA00004167"/>
    </source>
</evidence>
<dbReference type="GO" id="GO:0004497">
    <property type="term" value="F:monooxygenase activity"/>
    <property type="evidence" value="ECO:0000318"/>
    <property type="project" value="GO_Central"/>
</dbReference>
<gene>
    <name evidence="11" type="ORF">EUGRSUZ_F01453</name>
</gene>
<dbReference type="InParanoid" id="A0A059BNN2"/>
<dbReference type="InterPro" id="IPR017972">
    <property type="entry name" value="Cyt_P450_CS"/>
</dbReference>
<dbReference type="PROSITE" id="PS00086">
    <property type="entry name" value="CYTOCHROME_P450"/>
    <property type="match status" value="1"/>
</dbReference>
<evidence type="ECO:0000256" key="4">
    <source>
        <dbReference type="ARBA" id="ARBA00022692"/>
    </source>
</evidence>
<comment type="similarity">
    <text evidence="3 10">Belongs to the cytochrome P450 family.</text>
</comment>
<dbReference type="Gene3D" id="1.10.630.10">
    <property type="entry name" value="Cytochrome P450"/>
    <property type="match status" value="1"/>
</dbReference>
<reference evidence="11" key="1">
    <citation type="submission" date="2013-07" db="EMBL/GenBank/DDBJ databases">
        <title>The genome of Eucalyptus grandis.</title>
        <authorList>
            <person name="Schmutz J."/>
            <person name="Hayes R."/>
            <person name="Myburg A."/>
            <person name="Tuskan G."/>
            <person name="Grattapaglia D."/>
            <person name="Rokhsar D.S."/>
        </authorList>
    </citation>
    <scope>NUCLEOTIDE SEQUENCE</scope>
    <source>
        <tissue evidence="11">Leaf extractions</tissue>
    </source>
</reference>
<keyword evidence="7 10" id="KW-0560">Oxidoreductase</keyword>
<dbReference type="GO" id="GO:0016020">
    <property type="term" value="C:membrane"/>
    <property type="evidence" value="ECO:0007669"/>
    <property type="project" value="UniProtKB-SubCell"/>
</dbReference>
<dbReference type="CDD" id="cd11043">
    <property type="entry name" value="CYP90-like"/>
    <property type="match status" value="1"/>
</dbReference>
<dbReference type="Gramene" id="KCW67713">
    <property type="protein sequence ID" value="KCW67713"/>
    <property type="gene ID" value="EUGRSUZ_F01453"/>
</dbReference>
<dbReference type="GO" id="GO:0005506">
    <property type="term" value="F:iron ion binding"/>
    <property type="evidence" value="ECO:0007669"/>
    <property type="project" value="InterPro"/>
</dbReference>
<dbReference type="eggNOG" id="KOG0157">
    <property type="taxonomic scope" value="Eukaryota"/>
</dbReference>
<dbReference type="PRINTS" id="PR00463">
    <property type="entry name" value="EP450I"/>
</dbReference>
<dbReference type="PANTHER" id="PTHR24286:SF88">
    <property type="entry name" value="BETA-AMYRIN 28-OXIDASE-LIKE"/>
    <property type="match status" value="1"/>
</dbReference>
<organism evidence="11">
    <name type="scientific">Eucalyptus grandis</name>
    <name type="common">Flooded gum</name>
    <dbReference type="NCBI Taxonomy" id="71139"/>
    <lineage>
        <taxon>Eukaryota</taxon>
        <taxon>Viridiplantae</taxon>
        <taxon>Streptophyta</taxon>
        <taxon>Embryophyta</taxon>
        <taxon>Tracheophyta</taxon>
        <taxon>Spermatophyta</taxon>
        <taxon>Magnoliopsida</taxon>
        <taxon>eudicotyledons</taxon>
        <taxon>Gunneridae</taxon>
        <taxon>Pentapetalae</taxon>
        <taxon>rosids</taxon>
        <taxon>malvids</taxon>
        <taxon>Myrtales</taxon>
        <taxon>Myrtaceae</taxon>
        <taxon>Myrtoideae</taxon>
        <taxon>Eucalypteae</taxon>
        <taxon>Eucalyptus</taxon>
    </lineage>
</organism>
<comment type="subcellular location">
    <subcellularLocation>
        <location evidence="2">Membrane</location>
        <topology evidence="2">Single-pass membrane protein</topology>
    </subcellularLocation>
</comment>
<dbReference type="AlphaFoldDB" id="A0A059BNN2"/>
<dbReference type="EMBL" id="KK198758">
    <property type="protein sequence ID" value="KCW67713.1"/>
    <property type="molecule type" value="Genomic_DNA"/>
</dbReference>
<protein>
    <recommendedName>
        <fullName evidence="12">Cytochrome P450</fullName>
    </recommendedName>
</protein>
<keyword evidence="10" id="KW-0503">Monooxygenase</keyword>
<keyword evidence="4" id="KW-0812">Transmembrane</keyword>
<keyword evidence="5 9" id="KW-0479">Metal-binding</keyword>
<evidence type="ECO:0000256" key="8">
    <source>
        <dbReference type="ARBA" id="ARBA00023004"/>
    </source>
</evidence>
<dbReference type="InterPro" id="IPR002401">
    <property type="entry name" value="Cyt_P450_E_grp-I"/>
</dbReference>
<evidence type="ECO:0000256" key="3">
    <source>
        <dbReference type="ARBA" id="ARBA00010617"/>
    </source>
</evidence>
<accession>A0A059BNN2</accession>
<keyword evidence="6" id="KW-0472">Membrane</keyword>
<keyword evidence="9 10" id="KW-0349">Heme</keyword>
<keyword evidence="6" id="KW-1133">Transmembrane helix</keyword>
<dbReference type="SUPFAM" id="SSF48264">
    <property type="entry name" value="Cytochrome P450"/>
    <property type="match status" value="1"/>
</dbReference>
<dbReference type="FunFam" id="1.10.630.10:FF:000022">
    <property type="entry name" value="Taxadiene 5-alpha hydroxylase"/>
    <property type="match status" value="1"/>
</dbReference>
<dbReference type="InterPro" id="IPR001128">
    <property type="entry name" value="Cyt_P450"/>
</dbReference>